<dbReference type="GO" id="GO:0046677">
    <property type="term" value="P:response to antibiotic"/>
    <property type="evidence" value="ECO:0007669"/>
    <property type="project" value="InterPro"/>
</dbReference>
<dbReference type="Gene3D" id="1.20.1440.30">
    <property type="entry name" value="Biosynthetic Protein domain"/>
    <property type="match status" value="1"/>
</dbReference>
<keyword evidence="2" id="KW-1185">Reference proteome</keyword>
<dbReference type="Proteomes" id="UP000185596">
    <property type="component" value="Unassembled WGS sequence"/>
</dbReference>
<name>A0A1Q8CSK6_9PSEU</name>
<dbReference type="InterPro" id="IPR052036">
    <property type="entry name" value="Hydrolase/PRTase-associated"/>
</dbReference>
<dbReference type="OrthoDB" id="9810066at2"/>
<dbReference type="Gene3D" id="3.30.1870.10">
    <property type="entry name" value="EreA-like, domain 2"/>
    <property type="match status" value="1"/>
</dbReference>
<dbReference type="PANTHER" id="PTHR31299:SF0">
    <property type="entry name" value="ESTERASE, PUTATIVE (AFU_ORTHOLOGUE AFUA_1G05850)-RELATED"/>
    <property type="match status" value="1"/>
</dbReference>
<comment type="caution">
    <text evidence="1">The sequence shown here is derived from an EMBL/GenBank/DDBJ whole genome shotgun (WGS) entry which is preliminary data.</text>
</comment>
<dbReference type="CDD" id="cd14728">
    <property type="entry name" value="Ere-like"/>
    <property type="match status" value="1"/>
</dbReference>
<evidence type="ECO:0000313" key="1">
    <source>
        <dbReference type="EMBL" id="OLF17355.1"/>
    </source>
</evidence>
<dbReference type="RefSeq" id="WP_075125729.1">
    <property type="nucleotide sequence ID" value="NZ_MSIE01000018.1"/>
</dbReference>
<proteinExistence type="predicted"/>
<protein>
    <recommendedName>
        <fullName evidence="3">Erythromycin esterase</fullName>
    </recommendedName>
</protein>
<evidence type="ECO:0008006" key="3">
    <source>
        <dbReference type="Google" id="ProtNLM"/>
    </source>
</evidence>
<dbReference type="Pfam" id="PF05139">
    <property type="entry name" value="Erythro_esteras"/>
    <property type="match status" value="1"/>
</dbReference>
<accession>A0A1Q8CSK6</accession>
<dbReference type="PIRSF" id="PIRSF036794">
    <property type="entry name" value="UCP_erythr_ester"/>
    <property type="match status" value="1"/>
</dbReference>
<dbReference type="STRING" id="1912961.BU204_12115"/>
<organism evidence="1 2">
    <name type="scientific">Actinophytocola xanthii</name>
    <dbReference type="NCBI Taxonomy" id="1912961"/>
    <lineage>
        <taxon>Bacteria</taxon>
        <taxon>Bacillati</taxon>
        <taxon>Actinomycetota</taxon>
        <taxon>Actinomycetes</taxon>
        <taxon>Pseudonocardiales</taxon>
        <taxon>Pseudonocardiaceae</taxon>
    </lineage>
</organism>
<dbReference type="InterPro" id="IPR014622">
    <property type="entry name" value="UCP036794_erythomycin"/>
</dbReference>
<dbReference type="PANTHER" id="PTHR31299">
    <property type="entry name" value="ESTERASE, PUTATIVE (AFU_ORTHOLOGUE AFUA_1G05850)-RELATED"/>
    <property type="match status" value="1"/>
</dbReference>
<evidence type="ECO:0000313" key="2">
    <source>
        <dbReference type="Proteomes" id="UP000185596"/>
    </source>
</evidence>
<gene>
    <name evidence="1" type="ORF">BU204_12115</name>
</gene>
<reference evidence="1 2" key="1">
    <citation type="submission" date="2016-12" db="EMBL/GenBank/DDBJ databases">
        <title>The draft genome sequence of Actinophytocola sp. 11-183.</title>
        <authorList>
            <person name="Wang W."/>
            <person name="Yuan L."/>
        </authorList>
    </citation>
    <scope>NUCLEOTIDE SEQUENCE [LARGE SCALE GENOMIC DNA]</scope>
    <source>
        <strain evidence="1 2">11-183</strain>
    </source>
</reference>
<sequence>MTAYSEPTTTDEATVRGEVTEWIRQYGLPLSTAEVEAPLRDLEPLAGMVGDADVVGIGPSTYGGHEQFTQTHRIIRILVERLGFRTVATEEDWDVIRELDHYVLTGEGELDALLAGTGVPWRVREVRDLIEWIRGYNADHGEDPVRLVGVGVIDTRPALYTEVSGYVEATAPERLAELTEHFEVVTPTRPDHVRWFISQVADKDRYVEHARAAEALVASLPPGDTEQDVRRHDWIVQQARQIVAFYEHYAYHLTDDGYRDRKMAENLVWWHRHTGHRIAYWSTSAHSVRADELTINVPPRGTLAFKPTGGHLRDEFGSRYLSIGITFTQGTVNSGWGLPPFASRPIPAPALADGFVEPAFHNYASPRYLLDLRRGAPEVVREWLARPVKARVIGSICAADQPAEGYYMTGGSLAEWYDVLLHEKELTPTQVQ</sequence>
<dbReference type="InterPro" id="IPR007815">
    <property type="entry name" value="Emycin_Estase"/>
</dbReference>
<dbReference type="SUPFAM" id="SSF159501">
    <property type="entry name" value="EreA/ChaN-like"/>
    <property type="match status" value="1"/>
</dbReference>
<dbReference type="Gene3D" id="3.40.1660.10">
    <property type="entry name" value="EreA-like (biosynthetic domain)"/>
    <property type="match status" value="1"/>
</dbReference>
<dbReference type="AlphaFoldDB" id="A0A1Q8CSK6"/>
<dbReference type="EMBL" id="MSIE01000018">
    <property type="protein sequence ID" value="OLF17355.1"/>
    <property type="molecule type" value="Genomic_DNA"/>
</dbReference>